<dbReference type="EMBL" id="JBDODL010001342">
    <property type="protein sequence ID" value="MES1921431.1"/>
    <property type="molecule type" value="Genomic_DNA"/>
</dbReference>
<dbReference type="InterPro" id="IPR009091">
    <property type="entry name" value="RCC1/BLIP-II"/>
</dbReference>
<dbReference type="EC" id="2.3.2.26" evidence="2"/>
<evidence type="ECO:0000256" key="1">
    <source>
        <dbReference type="ARBA" id="ARBA00022737"/>
    </source>
</evidence>
<dbReference type="GO" id="GO:0061630">
    <property type="term" value="F:ubiquitin protein ligase activity"/>
    <property type="evidence" value="ECO:0007669"/>
    <property type="project" value="UniProtKB-EC"/>
</dbReference>
<dbReference type="Proteomes" id="UP001439008">
    <property type="component" value="Unassembled WGS sequence"/>
</dbReference>
<keyword evidence="1" id="KW-0677">Repeat</keyword>
<keyword evidence="2" id="KW-0808">Transferase</keyword>
<dbReference type="Gene3D" id="2.130.10.30">
    <property type="entry name" value="Regulator of chromosome condensation 1/beta-lactamase-inhibitor protein II"/>
    <property type="match status" value="1"/>
</dbReference>
<dbReference type="InterPro" id="IPR051210">
    <property type="entry name" value="Ub_ligase/GEF_domain"/>
</dbReference>
<keyword evidence="3" id="KW-1185">Reference proteome</keyword>
<gene>
    <name evidence="2" type="primary">HERC2</name>
    <name evidence="2" type="ORF">MHBO_002962</name>
</gene>
<reference evidence="2 3" key="1">
    <citation type="journal article" date="2024" name="BMC Biol.">
        <title>Comparative genomics of Ascetosporea gives new insight into the evolutionary basis for animal parasitism in Rhizaria.</title>
        <authorList>
            <person name="Hiltunen Thoren M."/>
            <person name="Onut-Brannstrom I."/>
            <person name="Alfjorden A."/>
            <person name="Peckova H."/>
            <person name="Swords F."/>
            <person name="Hooper C."/>
            <person name="Holzer A.S."/>
            <person name="Bass D."/>
            <person name="Burki F."/>
        </authorList>
    </citation>
    <scope>NUCLEOTIDE SEQUENCE [LARGE SCALE GENOMIC DNA]</scope>
    <source>
        <strain evidence="2">20-A016</strain>
    </source>
</reference>
<name>A0ABV2APQ3_9EUKA</name>
<evidence type="ECO:0000313" key="2">
    <source>
        <dbReference type="EMBL" id="MES1921431.1"/>
    </source>
</evidence>
<feature type="non-terminal residue" evidence="2">
    <location>
        <position position="1"/>
    </location>
</feature>
<dbReference type="Pfam" id="PF13540">
    <property type="entry name" value="RCC1_2"/>
    <property type="match status" value="1"/>
</dbReference>
<evidence type="ECO:0000313" key="3">
    <source>
        <dbReference type="Proteomes" id="UP001439008"/>
    </source>
</evidence>
<dbReference type="PANTHER" id="PTHR22870">
    <property type="entry name" value="REGULATOR OF CHROMOSOME CONDENSATION"/>
    <property type="match status" value="1"/>
</dbReference>
<organism evidence="2 3">
    <name type="scientific">Bonamia ostreae</name>
    <dbReference type="NCBI Taxonomy" id="126728"/>
    <lineage>
        <taxon>Eukaryota</taxon>
        <taxon>Sar</taxon>
        <taxon>Rhizaria</taxon>
        <taxon>Endomyxa</taxon>
        <taxon>Ascetosporea</taxon>
        <taxon>Haplosporida</taxon>
        <taxon>Bonamia</taxon>
    </lineage>
</organism>
<keyword evidence="2" id="KW-0012">Acyltransferase</keyword>
<accession>A0ABV2APQ3</accession>
<dbReference type="SUPFAM" id="SSF50985">
    <property type="entry name" value="RCC1/BLIP-II"/>
    <property type="match status" value="1"/>
</dbReference>
<comment type="caution">
    <text evidence="2">The sequence shown here is derived from an EMBL/GenBank/DDBJ whole genome shotgun (WGS) entry which is preliminary data.</text>
</comment>
<sequence>TTDRFFLGAPTSSGSWGEATKSFEHIFRYCERPASVEGLEGVAVVHITTGDNFSACLSDKGEVFTWGDNFNGQLGHGDEKDRVWSINTKNRRERRRK</sequence>
<protein>
    <submittedName>
        <fullName evidence="2">E3 ubiquitin-protein ligase herc2</fullName>
        <ecNumber evidence="2">2.3.2.26</ecNumber>
    </submittedName>
</protein>
<proteinExistence type="predicted"/>
<dbReference type="PANTHER" id="PTHR22870:SF408">
    <property type="entry name" value="OS09G0560450 PROTEIN"/>
    <property type="match status" value="1"/>
</dbReference>